<evidence type="ECO:0000313" key="3">
    <source>
        <dbReference type="EMBL" id="CAK9152542.1"/>
    </source>
</evidence>
<accession>A0ABC8S5U6</accession>
<proteinExistence type="predicted"/>
<dbReference type="EMBL" id="CAUOFW020002280">
    <property type="protein sequence ID" value="CAK9152542.1"/>
    <property type="molecule type" value="Genomic_DNA"/>
</dbReference>
<evidence type="ECO:0000259" key="2">
    <source>
        <dbReference type="Pfam" id="PF13968"/>
    </source>
</evidence>
<gene>
    <name evidence="3" type="ORF">ILEXP_LOCUS20772</name>
</gene>
<evidence type="ECO:0000313" key="4">
    <source>
        <dbReference type="Proteomes" id="UP001642360"/>
    </source>
</evidence>
<protein>
    <recommendedName>
        <fullName evidence="2">DUF4220 domain-containing protein</fullName>
    </recommendedName>
</protein>
<organism evidence="3 4">
    <name type="scientific">Ilex paraguariensis</name>
    <name type="common">yerba mate</name>
    <dbReference type="NCBI Taxonomy" id="185542"/>
    <lineage>
        <taxon>Eukaryota</taxon>
        <taxon>Viridiplantae</taxon>
        <taxon>Streptophyta</taxon>
        <taxon>Embryophyta</taxon>
        <taxon>Tracheophyta</taxon>
        <taxon>Spermatophyta</taxon>
        <taxon>Magnoliopsida</taxon>
        <taxon>eudicotyledons</taxon>
        <taxon>Gunneridae</taxon>
        <taxon>Pentapetalae</taxon>
        <taxon>asterids</taxon>
        <taxon>campanulids</taxon>
        <taxon>Aquifoliales</taxon>
        <taxon>Aquifoliaceae</taxon>
        <taxon>Ilex</taxon>
    </lineage>
</organism>
<dbReference type="AlphaFoldDB" id="A0ABC8S5U6"/>
<dbReference type="PANTHER" id="PTHR31325">
    <property type="entry name" value="OS01G0798800 PROTEIN-RELATED"/>
    <property type="match status" value="1"/>
</dbReference>
<feature type="domain" description="DUF4220" evidence="2">
    <location>
        <begin position="14"/>
        <end position="282"/>
    </location>
</feature>
<feature type="signal peptide" evidence="1">
    <location>
        <begin position="1"/>
        <end position="29"/>
    </location>
</feature>
<dbReference type="Proteomes" id="UP001642360">
    <property type="component" value="Unassembled WGS sequence"/>
</dbReference>
<reference evidence="3 4" key="1">
    <citation type="submission" date="2024-02" db="EMBL/GenBank/DDBJ databases">
        <authorList>
            <person name="Vignale AGUSTIN F."/>
            <person name="Sosa J E."/>
            <person name="Modenutti C."/>
        </authorList>
    </citation>
    <scope>NUCLEOTIDE SEQUENCE [LARGE SCALE GENOMIC DNA]</scope>
</reference>
<keyword evidence="1" id="KW-0732">Signal</keyword>
<evidence type="ECO:0000256" key="1">
    <source>
        <dbReference type="SAM" id="SignalP"/>
    </source>
</evidence>
<keyword evidence="4" id="KW-1185">Reference proteome</keyword>
<dbReference type="InterPro" id="IPR025315">
    <property type="entry name" value="DUF4220"/>
</dbReference>
<comment type="caution">
    <text evidence="3">The sequence shown here is derived from an EMBL/GenBank/DDBJ whole genome shotgun (WGS) entry which is preliminary data.</text>
</comment>
<sequence length="283" mass="32904">MFRKASIWIIMPPWSAYLLADWAANFALGLTTSKQLGHFFGGNSADKNDDILAFWSPFLLLHLGGPDTITAFALEDNELWPRHLFGLVAKCLAAFYVFYQSLPENKLWIPTTLMFVAGVIKYVERTWSLYQASMNSLRGSMIPAPDPEPNYFRLMKEYTHMRGQNLPMWKQVEEERPRETKSVKKEGEPERKELEVVLQAYRWFEIFKGLFACLLLTNRVRMQSRDFFLKRSVEDAFEVVGVELSFMYEVLYTKVSVVRSRLGYVRRFISIASVIVALNLFYS</sequence>
<feature type="chain" id="PRO_5044806415" description="DUF4220 domain-containing protein" evidence="1">
    <location>
        <begin position="30"/>
        <end position="283"/>
    </location>
</feature>
<dbReference type="Pfam" id="PF13968">
    <property type="entry name" value="DUF4220"/>
    <property type="match status" value="1"/>
</dbReference>
<name>A0ABC8S5U6_9AQUA</name>